<evidence type="ECO:0000313" key="2">
    <source>
        <dbReference type="EMBL" id="RDU67198.1"/>
    </source>
</evidence>
<gene>
    <name evidence="2" type="ORF">CQA54_04175</name>
</gene>
<dbReference type="Proteomes" id="UP000256514">
    <property type="component" value="Unassembled WGS sequence"/>
</dbReference>
<protein>
    <submittedName>
        <fullName evidence="2">ATP-dependent nuclease</fullName>
    </submittedName>
</protein>
<keyword evidence="1" id="KW-0732">Signal</keyword>
<proteinExistence type="predicted"/>
<dbReference type="Gene3D" id="1.25.40.10">
    <property type="entry name" value="Tetratricopeptide repeat domain"/>
    <property type="match status" value="3"/>
</dbReference>
<dbReference type="AlphaFoldDB" id="A0A3D8IPL4"/>
<reference evidence="2 3" key="1">
    <citation type="submission" date="2018-04" db="EMBL/GenBank/DDBJ databases">
        <title>Novel Campyloabacter and Helicobacter Species and Strains.</title>
        <authorList>
            <person name="Mannion A.J."/>
            <person name="Shen Z."/>
            <person name="Fox J.G."/>
        </authorList>
    </citation>
    <scope>NUCLEOTIDE SEQUENCE [LARGE SCALE GENOMIC DNA]</scope>
    <source>
        <strain evidence="2 3">MIT 12-6600</strain>
    </source>
</reference>
<evidence type="ECO:0000313" key="3">
    <source>
        <dbReference type="Proteomes" id="UP000256514"/>
    </source>
</evidence>
<dbReference type="SUPFAM" id="SSF48452">
    <property type="entry name" value="TPR-like"/>
    <property type="match status" value="1"/>
</dbReference>
<dbReference type="OrthoDB" id="9766710at2"/>
<name>A0A3D8IPL4_9HELI</name>
<keyword evidence="3" id="KW-1185">Reference proteome</keyword>
<dbReference type="InterPro" id="IPR011990">
    <property type="entry name" value="TPR-like_helical_dom_sf"/>
</dbReference>
<dbReference type="RefSeq" id="WP_115570930.1">
    <property type="nucleotide sequence ID" value="NZ_NXLT01000003.1"/>
</dbReference>
<comment type="caution">
    <text evidence="2">The sequence shown here is derived from an EMBL/GenBank/DDBJ whole genome shotgun (WGS) entry which is preliminary data.</text>
</comment>
<dbReference type="EMBL" id="NXLT01000003">
    <property type="protein sequence ID" value="RDU67198.1"/>
    <property type="molecule type" value="Genomic_DNA"/>
</dbReference>
<organism evidence="2 3">
    <name type="scientific">Helicobacter equorum</name>
    <dbReference type="NCBI Taxonomy" id="361872"/>
    <lineage>
        <taxon>Bacteria</taxon>
        <taxon>Pseudomonadati</taxon>
        <taxon>Campylobacterota</taxon>
        <taxon>Epsilonproteobacteria</taxon>
        <taxon>Campylobacterales</taxon>
        <taxon>Helicobacteraceae</taxon>
        <taxon>Helicobacter</taxon>
    </lineage>
</organism>
<evidence type="ECO:0000256" key="1">
    <source>
        <dbReference type="SAM" id="SignalP"/>
    </source>
</evidence>
<accession>A0A3D8IPL4</accession>
<feature type="signal peptide" evidence="1">
    <location>
        <begin position="1"/>
        <end position="21"/>
    </location>
</feature>
<sequence length="421" mass="48543">MSHKFLRILLGLLCAMSVAFGAFDEEDYMFRALDLQDQGKIQEARDMYLVLYDETKKLEYLKESILLSSRFEQPHIILSYIQDYKQQTQQEDIEINKTLLDVYLKTNDLNKALPIAQMIAKQEDTPMIHNVLGVIYANLGDLQSAINEFQALYEETKAPEALQRLVALYGQTQQFQKGIALLDTYFRDNACDGELCAMAIQIYAKAMQGDKLESILKKRYEEDPTIANAQNLIYIYSLRKKYNEALKIASRYPFDPKILFGLYVETKDYDNAYKTALDIYKNSKESIYLGFAQLYRFETLTNKTDSKKVLPILQDMDKAIELIQKDGVPDSLQKENLGLFYNFMGFLLIDLDLDVEKGISYVQKALEIAPSNIAYLDSLAWGYYKQKHCKRAKEVFAKIPKESLSSDEELLKHAKSLDLCQ</sequence>
<feature type="chain" id="PRO_5017653612" evidence="1">
    <location>
        <begin position="22"/>
        <end position="421"/>
    </location>
</feature>